<proteinExistence type="predicted"/>
<dbReference type="Pfam" id="PF09557">
    <property type="entry name" value="DUF2382"/>
    <property type="match status" value="1"/>
</dbReference>
<keyword evidence="4" id="KW-1185">Reference proteome</keyword>
<gene>
    <name evidence="3" type="ORF">GCM10009416_36320</name>
</gene>
<name>A0ABN1FNX6_9PROT</name>
<accession>A0ABN1FNX6</accession>
<sequence length="144" mass="16142">MVEKLEDTAGEAVLPLVEEALRVGKRRVETGRVRVSVSTEVQEQVVRETLRSERAELERVPVGRELAEGEPAPTMRQEPDGTVVVPVLEEVLVIERRLVLKEEIRMRLVAVDEAVEQPVAVRRQRASVERLPPSPAGNGPERDR</sequence>
<organism evidence="3 4">
    <name type="scientific">Craurococcus roseus</name>
    <dbReference type="NCBI Taxonomy" id="77585"/>
    <lineage>
        <taxon>Bacteria</taxon>
        <taxon>Pseudomonadati</taxon>
        <taxon>Pseudomonadota</taxon>
        <taxon>Alphaproteobacteria</taxon>
        <taxon>Acetobacterales</taxon>
        <taxon>Acetobacteraceae</taxon>
        <taxon>Craurococcus</taxon>
    </lineage>
</organism>
<evidence type="ECO:0000256" key="1">
    <source>
        <dbReference type="SAM" id="MobiDB-lite"/>
    </source>
</evidence>
<evidence type="ECO:0000259" key="2">
    <source>
        <dbReference type="Pfam" id="PF09557"/>
    </source>
</evidence>
<comment type="caution">
    <text evidence="3">The sequence shown here is derived from an EMBL/GenBank/DDBJ whole genome shotgun (WGS) entry which is preliminary data.</text>
</comment>
<dbReference type="EMBL" id="BAAAFZ010000060">
    <property type="protein sequence ID" value="GAA0594794.1"/>
    <property type="molecule type" value="Genomic_DNA"/>
</dbReference>
<evidence type="ECO:0000313" key="4">
    <source>
        <dbReference type="Proteomes" id="UP001501588"/>
    </source>
</evidence>
<protein>
    <recommendedName>
        <fullName evidence="2">DUF2382 domain-containing protein</fullName>
    </recommendedName>
</protein>
<dbReference type="InterPro" id="IPR019060">
    <property type="entry name" value="DUF2382"/>
</dbReference>
<dbReference type="Proteomes" id="UP001501588">
    <property type="component" value="Unassembled WGS sequence"/>
</dbReference>
<feature type="region of interest" description="Disordered" evidence="1">
    <location>
        <begin position="122"/>
        <end position="144"/>
    </location>
</feature>
<reference evidence="3 4" key="1">
    <citation type="journal article" date="2019" name="Int. J. Syst. Evol. Microbiol.">
        <title>The Global Catalogue of Microorganisms (GCM) 10K type strain sequencing project: providing services to taxonomists for standard genome sequencing and annotation.</title>
        <authorList>
            <consortium name="The Broad Institute Genomics Platform"/>
            <consortium name="The Broad Institute Genome Sequencing Center for Infectious Disease"/>
            <person name="Wu L."/>
            <person name="Ma J."/>
        </authorList>
    </citation>
    <scope>NUCLEOTIDE SEQUENCE [LARGE SCALE GENOMIC DNA]</scope>
    <source>
        <strain evidence="3 4">JCM 9933</strain>
    </source>
</reference>
<evidence type="ECO:0000313" key="3">
    <source>
        <dbReference type="EMBL" id="GAA0594794.1"/>
    </source>
</evidence>
<feature type="domain" description="DUF2382" evidence="2">
    <location>
        <begin position="14"/>
        <end position="128"/>
    </location>
</feature>